<reference evidence="1 2" key="1">
    <citation type="journal article" date="2012" name="BMC Genomics">
        <title>Comparative genomics of the white-rot fungi, Phanerochaete carnosa and P. chrysosporium, to elucidate the genetic basis of the distinct wood types they colonize.</title>
        <authorList>
            <person name="Suzuki H."/>
            <person name="MacDonald J."/>
            <person name="Syed K."/>
            <person name="Salamov A."/>
            <person name="Hori C."/>
            <person name="Aerts A."/>
            <person name="Henrissat B."/>
            <person name="Wiebenga A."/>
            <person name="vanKuyk P.A."/>
            <person name="Barry K."/>
            <person name="Lindquist E."/>
            <person name="LaButti K."/>
            <person name="Lapidus A."/>
            <person name="Lucas S."/>
            <person name="Coutinho P."/>
            <person name="Gong Y."/>
            <person name="Samejima M."/>
            <person name="Mahadevan R."/>
            <person name="Abou-Zaid M."/>
            <person name="de Vries R.P."/>
            <person name="Igarashi K."/>
            <person name="Yadav J.S."/>
            <person name="Grigoriev I.V."/>
            <person name="Master E.R."/>
        </authorList>
    </citation>
    <scope>NUCLEOTIDE SEQUENCE [LARGE SCALE GENOMIC DNA]</scope>
    <source>
        <strain evidence="1 2">HHB-10118-sp</strain>
    </source>
</reference>
<dbReference type="KEGG" id="pco:PHACADRAFT_168990"/>
<gene>
    <name evidence="1" type="ORF">PHACADRAFT_168990</name>
</gene>
<dbReference type="AlphaFoldDB" id="K5WPY5"/>
<dbReference type="Proteomes" id="UP000008370">
    <property type="component" value="Unassembled WGS sequence"/>
</dbReference>
<evidence type="ECO:0000313" key="2">
    <source>
        <dbReference type="Proteomes" id="UP000008370"/>
    </source>
</evidence>
<name>K5WPY5_PHACS</name>
<sequence length="164" mass="18898">MGQMGSSLPFRYHPLNDWESLFWVSLYMVLDRVVKPKGNQTQQPSDKLEKQRELARGLFYSYKERSVKFSQLATEERDPFKQTLINCLHDDLELVATVLGDIRVELLNAYREVEANPDQHPDGAASVDIIWETIPSQYNKICRFLDTQDIAVGRLPVRQGLKAT</sequence>
<proteinExistence type="predicted"/>
<protein>
    <recommendedName>
        <fullName evidence="3">Fungal-type protein kinase domain-containing protein</fullName>
    </recommendedName>
</protein>
<dbReference type="EMBL" id="JH930468">
    <property type="protein sequence ID" value="EKM61535.1"/>
    <property type="molecule type" value="Genomic_DNA"/>
</dbReference>
<keyword evidence="2" id="KW-1185">Reference proteome</keyword>
<dbReference type="GeneID" id="18909455"/>
<dbReference type="HOGENOM" id="CLU_1619603_0_0_1"/>
<dbReference type="InParanoid" id="K5WPY5"/>
<dbReference type="RefSeq" id="XP_007390945.1">
    <property type="nucleotide sequence ID" value="XM_007390883.1"/>
</dbReference>
<evidence type="ECO:0000313" key="1">
    <source>
        <dbReference type="EMBL" id="EKM61535.1"/>
    </source>
</evidence>
<evidence type="ECO:0008006" key="3">
    <source>
        <dbReference type="Google" id="ProtNLM"/>
    </source>
</evidence>
<accession>K5WPY5</accession>
<organism evidence="1 2">
    <name type="scientific">Phanerochaete carnosa (strain HHB-10118-sp)</name>
    <name type="common">White-rot fungus</name>
    <name type="synonym">Peniophora carnosa</name>
    <dbReference type="NCBI Taxonomy" id="650164"/>
    <lineage>
        <taxon>Eukaryota</taxon>
        <taxon>Fungi</taxon>
        <taxon>Dikarya</taxon>
        <taxon>Basidiomycota</taxon>
        <taxon>Agaricomycotina</taxon>
        <taxon>Agaricomycetes</taxon>
        <taxon>Polyporales</taxon>
        <taxon>Phanerochaetaceae</taxon>
        <taxon>Phanerochaete</taxon>
    </lineage>
</organism>
<dbReference type="OrthoDB" id="2804258at2759"/>